<sequence length="61" mass="6721">MAVVYGLTKESLSRNDISSVTKLPNITAVISNQKVFEIIPNDILELPKNKTSFQAFIGPTK</sequence>
<comment type="caution">
    <text evidence="1">The sequence shown here is derived from an EMBL/GenBank/DDBJ whole genome shotgun (WGS) entry which is preliminary data.</text>
</comment>
<accession>A0ACC8XES5</accession>
<reference evidence="1" key="1">
    <citation type="submission" date="2016-08" db="EMBL/GenBank/DDBJ databases">
        <authorList>
            <person name="Ngugi D.K."/>
            <person name="Miyake S."/>
            <person name="Stingl U."/>
        </authorList>
    </citation>
    <scope>NUCLEOTIDE SEQUENCE</scope>
    <source>
        <strain evidence="1">SCG-B11WGA-EpuloA1</strain>
    </source>
</reference>
<protein>
    <submittedName>
        <fullName evidence="1">Uncharacterized protein</fullName>
    </submittedName>
</protein>
<evidence type="ECO:0000313" key="2">
    <source>
        <dbReference type="Proteomes" id="UP000188605"/>
    </source>
</evidence>
<organism evidence="1 2">
    <name type="scientific">Candidatus Epulonipiscium fishelsonii</name>
    <dbReference type="NCBI Taxonomy" id="77094"/>
    <lineage>
        <taxon>Bacteria</taxon>
        <taxon>Bacillati</taxon>
        <taxon>Bacillota</taxon>
        <taxon>Clostridia</taxon>
        <taxon>Lachnospirales</taxon>
        <taxon>Lachnospiraceae</taxon>
        <taxon>Candidatus Epulonipiscium</taxon>
    </lineage>
</organism>
<dbReference type="Proteomes" id="UP000188605">
    <property type="component" value="Unassembled WGS sequence"/>
</dbReference>
<name>A0ACC8XES5_9FIRM</name>
<proteinExistence type="predicted"/>
<evidence type="ECO:0000313" key="1">
    <source>
        <dbReference type="EMBL" id="ONI41738.1"/>
    </source>
</evidence>
<keyword evidence="2" id="KW-1185">Reference proteome</keyword>
<dbReference type="EMBL" id="LJDB01000029">
    <property type="protein sequence ID" value="ONI41738.1"/>
    <property type="molecule type" value="Genomic_DNA"/>
</dbReference>
<gene>
    <name evidence="1" type="ORF">AN396_03130</name>
</gene>